<dbReference type="GO" id="GO:0016740">
    <property type="term" value="F:transferase activity"/>
    <property type="evidence" value="ECO:0007669"/>
    <property type="project" value="UniProtKB-KW"/>
</dbReference>
<dbReference type="RefSeq" id="WP_304560727.1">
    <property type="nucleotide sequence ID" value="NZ_JAUQSZ010000004.1"/>
</dbReference>
<accession>A0ABT8ZXG1</accession>
<name>A0ABT8ZXG1_9SPHN</name>
<dbReference type="SUPFAM" id="SSF89796">
    <property type="entry name" value="CoA-transferase family III (CaiB/BaiF)"/>
    <property type="match status" value="2"/>
</dbReference>
<keyword evidence="2" id="KW-1185">Reference proteome</keyword>
<protein>
    <submittedName>
        <fullName evidence="1">CoA transferase</fullName>
        <ecNumber evidence="1">2.8.3.-</ecNumber>
    </submittedName>
</protein>
<comment type="caution">
    <text evidence="1">The sequence shown here is derived from an EMBL/GenBank/DDBJ whole genome shotgun (WGS) entry which is preliminary data.</text>
</comment>
<dbReference type="InterPro" id="IPR050509">
    <property type="entry name" value="CoA-transferase_III"/>
</dbReference>
<dbReference type="Pfam" id="PF02515">
    <property type="entry name" value="CoA_transf_3"/>
    <property type="match status" value="2"/>
</dbReference>
<dbReference type="InterPro" id="IPR044855">
    <property type="entry name" value="CoA-Trfase_III_dom3_sf"/>
</dbReference>
<sequence>MTQQTQALAGLRVIDFSDTRAGTQTSQLFADFGAEVILVERPGGSALRRDGAWPFWGRGKQSIELDLKAPDDLQVAQRLAGSADVVIESFRPGVADRLGIGYATLAAGNPGLVYASISGFGQSGPLAGLQGYEGIVMATFGAMSALSTLSPGDGPGFASAAYCAFATSQLAAQGILAALYERGKSGAGQRVETSLAEGLTVYDTFNWFSRVVASRFQDSFTQTPVSANGVPSGGLSFRLLIALTKDGRWLQFSQTVDRLFRAMMAMFGLTWMFDDPRWKTAPDFDDVDTRREFWEILLAKVREKTVAEWAAEFDRDPNVWGELFRKGSELLDHPQMMWNGMTHETADRDVGALRMPGPMIRADATPARIGVAPRLGEHAAALRRIAEALSDPAPGGTAPPAVRAKPPLDGVTVIELGTYYAAPYGATLLAELGARVIKLEQPDGDPHRNMLPFPEVSGMKVLQGKDCVAIDLHGDAGRAVAHAIIAKADIVLQSFRAGVAERLGLDAATLHAINPGLIYQSAPGYGESGPCGHRPAFAPTIGAAAGLAWRNGESVIPEGPDLSPAETKAAALRLAAAVMGVGNADGLSAASVATSMLLGLVARQRGAGGQVLFTSMLSSAAHALAETMVEYDGVAPPDRADAIVQGFHALYHLYKAADGRWLFLAAPRQREWERLCGALPGGTALRDDARFATMASRRDHDAALLDALAETFATQPAAAWEALLRAADVACVVCAPGPVEANYLDAGSVGQQLGLVTETDNPFLDRVPRLKALMRFSRSETVAGPAGLVGQDTDRVLADFGYDAAEIAQLGERHVVVQN</sequence>
<reference evidence="1" key="1">
    <citation type="submission" date="2023-07" db="EMBL/GenBank/DDBJ databases">
        <authorList>
            <person name="Kim M.K."/>
        </authorList>
    </citation>
    <scope>NUCLEOTIDE SEQUENCE</scope>
    <source>
        <strain evidence="1">CA1-15</strain>
    </source>
</reference>
<evidence type="ECO:0000313" key="2">
    <source>
        <dbReference type="Proteomes" id="UP001176468"/>
    </source>
</evidence>
<dbReference type="PANTHER" id="PTHR48228">
    <property type="entry name" value="SUCCINYL-COA--D-CITRAMALATE COA-TRANSFERASE"/>
    <property type="match status" value="1"/>
</dbReference>
<dbReference type="Proteomes" id="UP001176468">
    <property type="component" value="Unassembled WGS sequence"/>
</dbReference>
<gene>
    <name evidence="1" type="ORF">Q5H94_07970</name>
</gene>
<dbReference type="EMBL" id="JAUQSZ010000004">
    <property type="protein sequence ID" value="MDO7842260.1"/>
    <property type="molecule type" value="Genomic_DNA"/>
</dbReference>
<organism evidence="1 2">
    <name type="scientific">Sphingomonas immobilis</name>
    <dbReference type="NCBI Taxonomy" id="3063997"/>
    <lineage>
        <taxon>Bacteria</taxon>
        <taxon>Pseudomonadati</taxon>
        <taxon>Pseudomonadota</taxon>
        <taxon>Alphaproteobacteria</taxon>
        <taxon>Sphingomonadales</taxon>
        <taxon>Sphingomonadaceae</taxon>
        <taxon>Sphingomonas</taxon>
    </lineage>
</organism>
<dbReference type="Gene3D" id="3.40.50.10540">
    <property type="entry name" value="Crotonobetainyl-coa:carnitine coa-transferase, domain 1"/>
    <property type="match status" value="2"/>
</dbReference>
<evidence type="ECO:0000313" key="1">
    <source>
        <dbReference type="EMBL" id="MDO7842260.1"/>
    </source>
</evidence>
<keyword evidence="1" id="KW-0808">Transferase</keyword>
<dbReference type="InterPro" id="IPR003673">
    <property type="entry name" value="CoA-Trfase_fam_III"/>
</dbReference>
<dbReference type="EC" id="2.8.3.-" evidence="1"/>
<dbReference type="InterPro" id="IPR023606">
    <property type="entry name" value="CoA-Trfase_III_dom_1_sf"/>
</dbReference>
<dbReference type="Gene3D" id="3.30.1540.10">
    <property type="entry name" value="formyl-coa transferase, domain 3"/>
    <property type="match status" value="2"/>
</dbReference>
<dbReference type="PANTHER" id="PTHR48228:SF5">
    <property type="entry name" value="ALPHA-METHYLACYL-COA RACEMASE"/>
    <property type="match status" value="1"/>
</dbReference>
<proteinExistence type="predicted"/>